<name>A0A0V1A5D6_9BILA</name>
<dbReference type="AlphaFoldDB" id="A0A0V1A5D6"/>
<protein>
    <submittedName>
        <fullName evidence="1">Uncharacterized protein</fullName>
    </submittedName>
</protein>
<dbReference type="Proteomes" id="UP000054783">
    <property type="component" value="Unassembled WGS sequence"/>
</dbReference>
<sequence length="85" mass="10116">MKQQRLVIPARAETQQDAIKIQYAYYLKIKKAFLPFEIIENNIKFKAENVHTPQAYCFKVLCFSPKLKISRLTREKASRITNHFR</sequence>
<evidence type="ECO:0000313" key="2">
    <source>
        <dbReference type="Proteomes" id="UP000054783"/>
    </source>
</evidence>
<evidence type="ECO:0000313" key="1">
    <source>
        <dbReference type="EMBL" id="KRY19986.1"/>
    </source>
</evidence>
<proteinExistence type="predicted"/>
<organism evidence="1 2">
    <name type="scientific">Trichinella patagoniensis</name>
    <dbReference type="NCBI Taxonomy" id="990121"/>
    <lineage>
        <taxon>Eukaryota</taxon>
        <taxon>Metazoa</taxon>
        <taxon>Ecdysozoa</taxon>
        <taxon>Nematoda</taxon>
        <taxon>Enoplea</taxon>
        <taxon>Dorylaimia</taxon>
        <taxon>Trichinellida</taxon>
        <taxon>Trichinellidae</taxon>
        <taxon>Trichinella</taxon>
    </lineage>
</organism>
<dbReference type="EMBL" id="JYDQ01000029">
    <property type="protein sequence ID" value="KRY19986.1"/>
    <property type="molecule type" value="Genomic_DNA"/>
</dbReference>
<gene>
    <name evidence="1" type="ORF">T12_1609</name>
</gene>
<reference evidence="1 2" key="1">
    <citation type="submission" date="2015-01" db="EMBL/GenBank/DDBJ databases">
        <title>Evolution of Trichinella species and genotypes.</title>
        <authorList>
            <person name="Korhonen P.K."/>
            <person name="Edoardo P."/>
            <person name="Giuseppe L.R."/>
            <person name="Gasser R.B."/>
        </authorList>
    </citation>
    <scope>NUCLEOTIDE SEQUENCE [LARGE SCALE GENOMIC DNA]</scope>
    <source>
        <strain evidence="1">ISS2496</strain>
    </source>
</reference>
<comment type="caution">
    <text evidence="1">The sequence shown here is derived from an EMBL/GenBank/DDBJ whole genome shotgun (WGS) entry which is preliminary data.</text>
</comment>
<accession>A0A0V1A5D6</accession>
<keyword evidence="2" id="KW-1185">Reference proteome</keyword>